<name>H3AGU7_LATCH</name>
<keyword evidence="2" id="KW-1185">Reference proteome</keyword>
<dbReference type="STRING" id="7897.ENSLACP00000008868"/>
<dbReference type="Proteomes" id="UP000008672">
    <property type="component" value="Unassembled WGS sequence"/>
</dbReference>
<dbReference type="eggNOG" id="ENOG502QSTG">
    <property type="taxonomic scope" value="Eukaryota"/>
</dbReference>
<accession>H3AGU7</accession>
<gene>
    <name evidence="1" type="primary">C4H11orf65</name>
</gene>
<dbReference type="OMA" id="KMDFHYS"/>
<dbReference type="AlphaFoldDB" id="H3AGU7"/>
<dbReference type="EMBL" id="AFYH01190622">
    <property type="status" value="NOT_ANNOTATED_CDS"/>
    <property type="molecule type" value="Genomic_DNA"/>
</dbReference>
<proteinExistence type="predicted"/>
<dbReference type="HOGENOM" id="CLU_068479_0_0_1"/>
<reference evidence="1" key="2">
    <citation type="submission" date="2025-08" db="UniProtKB">
        <authorList>
            <consortium name="Ensembl"/>
        </authorList>
    </citation>
    <scope>IDENTIFICATION</scope>
</reference>
<reference evidence="2" key="1">
    <citation type="submission" date="2011-08" db="EMBL/GenBank/DDBJ databases">
        <title>The draft genome of Latimeria chalumnae.</title>
        <authorList>
            <person name="Di Palma F."/>
            <person name="Alfoldi J."/>
            <person name="Johnson J."/>
            <person name="Berlin A."/>
            <person name="Gnerre S."/>
            <person name="Jaffe D."/>
            <person name="MacCallum I."/>
            <person name="Young S."/>
            <person name="Walker B.J."/>
            <person name="Lander E."/>
            <person name="Lindblad-Toh K."/>
        </authorList>
    </citation>
    <scope>NUCLEOTIDE SEQUENCE [LARGE SCALE GENOMIC DNA]</scope>
    <source>
        <strain evidence="2">Wild caught</strain>
    </source>
</reference>
<dbReference type="EMBL" id="AFYH01190624">
    <property type="status" value="NOT_ANNOTATED_CDS"/>
    <property type="molecule type" value="Genomic_DNA"/>
</dbReference>
<dbReference type="InParanoid" id="H3AGU7"/>
<reference evidence="1" key="3">
    <citation type="submission" date="2025-09" db="UniProtKB">
        <authorList>
            <consortium name="Ensembl"/>
        </authorList>
    </citation>
    <scope>IDENTIFICATION</scope>
</reference>
<protein>
    <submittedName>
        <fullName evidence="1">Uncharacterized protein</fullName>
    </submittedName>
</protein>
<dbReference type="FunCoup" id="H3AGU7">
    <property type="interactions" value="19"/>
</dbReference>
<dbReference type="CDD" id="cd21090">
    <property type="entry name" value="C11orf65"/>
    <property type="match status" value="1"/>
</dbReference>
<sequence length="301" mass="35654">SSNEEEDIQDEQEKREVAATIIQRAWRKCIDIHVFKFYKSLINFRLKGDPRLLLRCINPREAELLDAAAGIHVRFRLGGIKFPPNIYYKIYTHRPIVDMCANSPKDYTKFCVKQPLPKQLHNVGKLPKDDYSGWYKRIENNGWRLITNRILKFLDPITTETIEKRTEFHHSRLRRRQEVERKRKRRKIDWMKKMYQKGILEAQTMDLNTAVLIQRATEGMMSAVDHKGPDVVMEWEVDELLEWTNSLNYEEYLNSWKEIATSNKSEEFQGIPYIASLYDPYEFTKLSTVTNKSSLENSTEN</sequence>
<evidence type="ECO:0000313" key="1">
    <source>
        <dbReference type="Ensembl" id="ENSLACP00000008868.1"/>
    </source>
</evidence>
<organism evidence="1 2">
    <name type="scientific">Latimeria chalumnae</name>
    <name type="common">Coelacanth</name>
    <dbReference type="NCBI Taxonomy" id="7897"/>
    <lineage>
        <taxon>Eukaryota</taxon>
        <taxon>Metazoa</taxon>
        <taxon>Chordata</taxon>
        <taxon>Craniata</taxon>
        <taxon>Vertebrata</taxon>
        <taxon>Euteleostomi</taxon>
        <taxon>Coelacanthiformes</taxon>
        <taxon>Coelacanthidae</taxon>
        <taxon>Latimeria</taxon>
    </lineage>
</organism>
<evidence type="ECO:0000313" key="2">
    <source>
        <dbReference type="Proteomes" id="UP000008672"/>
    </source>
</evidence>
<dbReference type="Ensembl" id="ENSLACT00000008937.1">
    <property type="protein sequence ID" value="ENSLACP00000008868.1"/>
    <property type="gene ID" value="ENSLACG00000007832.1"/>
</dbReference>
<dbReference type="PANTHER" id="PTHR33504:SF2">
    <property type="entry name" value="PROTEIN MFI"/>
    <property type="match status" value="1"/>
</dbReference>
<dbReference type="EMBL" id="AFYH01190623">
    <property type="status" value="NOT_ANNOTATED_CDS"/>
    <property type="molecule type" value="Genomic_DNA"/>
</dbReference>
<dbReference type="GeneTree" id="ENSGT00940000166463"/>
<dbReference type="PANTHER" id="PTHR33504">
    <property type="entry name" value="NADH DEHYDROGENASE (UBIQUINONE) 1 BETA SUBCOMPLEX, 4"/>
    <property type="match status" value="1"/>
</dbReference>